<dbReference type="Proteomes" id="UP001249851">
    <property type="component" value="Unassembled WGS sequence"/>
</dbReference>
<reference evidence="1" key="2">
    <citation type="journal article" date="2023" name="Science">
        <title>Genomic signatures of disease resistance in endangered staghorn corals.</title>
        <authorList>
            <person name="Vollmer S.V."/>
            <person name="Selwyn J.D."/>
            <person name="Despard B.A."/>
            <person name="Roesel C.L."/>
        </authorList>
    </citation>
    <scope>NUCLEOTIDE SEQUENCE</scope>
    <source>
        <strain evidence="1">K2</strain>
    </source>
</reference>
<dbReference type="PANTHER" id="PTHR47331">
    <property type="entry name" value="PHD-TYPE DOMAIN-CONTAINING PROTEIN"/>
    <property type="match status" value="1"/>
</dbReference>
<reference evidence="1" key="1">
    <citation type="journal article" date="2023" name="G3 (Bethesda)">
        <title>Whole genome assembly and annotation of the endangered Caribbean coral Acropora cervicornis.</title>
        <authorList>
            <person name="Selwyn J.D."/>
            <person name="Vollmer S.V."/>
        </authorList>
    </citation>
    <scope>NUCLEOTIDE SEQUENCE</scope>
    <source>
        <strain evidence="1">K2</strain>
    </source>
</reference>
<organism evidence="1 2">
    <name type="scientific">Acropora cervicornis</name>
    <name type="common">Staghorn coral</name>
    <dbReference type="NCBI Taxonomy" id="6130"/>
    <lineage>
        <taxon>Eukaryota</taxon>
        <taxon>Metazoa</taxon>
        <taxon>Cnidaria</taxon>
        <taxon>Anthozoa</taxon>
        <taxon>Hexacorallia</taxon>
        <taxon>Scleractinia</taxon>
        <taxon>Astrocoeniina</taxon>
        <taxon>Acroporidae</taxon>
        <taxon>Acropora</taxon>
    </lineage>
</organism>
<evidence type="ECO:0000313" key="2">
    <source>
        <dbReference type="Proteomes" id="UP001249851"/>
    </source>
</evidence>
<protein>
    <submittedName>
        <fullName evidence="1">Uncharacterized protein</fullName>
    </submittedName>
</protein>
<proteinExistence type="predicted"/>
<accession>A0AAD9QIA1</accession>
<dbReference type="PANTHER" id="PTHR47331:SF5">
    <property type="entry name" value="RIBONUCLEASE H"/>
    <property type="match status" value="1"/>
</dbReference>
<evidence type="ECO:0000313" key="1">
    <source>
        <dbReference type="EMBL" id="KAK2561772.1"/>
    </source>
</evidence>
<dbReference type="AlphaFoldDB" id="A0AAD9QIA1"/>
<gene>
    <name evidence="1" type="ORF">P5673_015157</name>
</gene>
<name>A0AAD9QIA1_ACRCE</name>
<dbReference type="EMBL" id="JARQWQ010000031">
    <property type="protein sequence ID" value="KAK2561772.1"/>
    <property type="molecule type" value="Genomic_DNA"/>
</dbReference>
<comment type="caution">
    <text evidence="1">The sequence shown here is derived from an EMBL/GenBank/DDBJ whole genome shotgun (WGS) entry which is preliminary data.</text>
</comment>
<keyword evidence="2" id="KW-1185">Reference proteome</keyword>
<sequence>MQFLWEHQLSLQQQVYQIVSKDSQVGNGECVRHSSPLFKLNPLVRDGLLHVGGRLTHTPISSDAKHQIIIPKGSHISNLIISQALRSFRQTACFEHDSPEVQYNEGKLSGESPSGMLWLP</sequence>